<evidence type="ECO:0000256" key="1">
    <source>
        <dbReference type="ARBA" id="ARBA00007227"/>
    </source>
</evidence>
<evidence type="ECO:0000256" key="2">
    <source>
        <dbReference type="ARBA" id="ARBA00023125"/>
    </source>
</evidence>
<comment type="similarity">
    <text evidence="1">Belongs to the short-chain fatty acyl-CoA assimilation regulator (ScfR) family.</text>
</comment>
<dbReference type="InterPro" id="IPR050807">
    <property type="entry name" value="TransReg_Diox_bact_type"/>
</dbReference>
<dbReference type="GO" id="GO:0003677">
    <property type="term" value="F:DNA binding"/>
    <property type="evidence" value="ECO:0007669"/>
    <property type="project" value="UniProtKB-KW"/>
</dbReference>
<feature type="domain" description="HTH cro/C1-type" evidence="4">
    <location>
        <begin position="43"/>
        <end position="97"/>
    </location>
</feature>
<dbReference type="PANTHER" id="PTHR46797">
    <property type="entry name" value="HTH-TYPE TRANSCRIPTIONAL REGULATOR"/>
    <property type="match status" value="1"/>
</dbReference>
<dbReference type="Pfam" id="PF06114">
    <property type="entry name" value="Peptidase_M78"/>
    <property type="match status" value="1"/>
</dbReference>
<dbReference type="GO" id="GO:0003700">
    <property type="term" value="F:DNA-binding transcription factor activity"/>
    <property type="evidence" value="ECO:0007669"/>
    <property type="project" value="TreeGrafter"/>
</dbReference>
<proteinExistence type="inferred from homology"/>
<evidence type="ECO:0000313" key="6">
    <source>
        <dbReference type="Proteomes" id="UP000544090"/>
    </source>
</evidence>
<dbReference type="PROSITE" id="PS50943">
    <property type="entry name" value="HTH_CROC1"/>
    <property type="match status" value="1"/>
</dbReference>
<evidence type="ECO:0000259" key="4">
    <source>
        <dbReference type="PROSITE" id="PS50943"/>
    </source>
</evidence>
<dbReference type="AlphaFoldDB" id="A0A7X6K489"/>
<dbReference type="GO" id="GO:0005829">
    <property type="term" value="C:cytosol"/>
    <property type="evidence" value="ECO:0007669"/>
    <property type="project" value="TreeGrafter"/>
</dbReference>
<dbReference type="InterPro" id="IPR001387">
    <property type="entry name" value="Cro/C1-type_HTH"/>
</dbReference>
<keyword evidence="6" id="KW-1185">Reference proteome</keyword>
<sequence>MRFFAYPQEMTSASWTRPGTPPPSSASAADDGDLDIISLGRRVRHLRKAQGKTLDDVSAAVGTAPSQLSLIENGKREPKLGMLQKLAKALDVSMDQLLGAEPPSRRAALEIELERAQRGPLYESLGLPKVRISSRLPMDVLESLVGLQHELERRLDEQAATPEEARRANTELRAEMRARNNHYEDIEAEAQKLLKAVDFKGGPLSHHVAADIAEHLGFSLQYVGDLPHSTRSVTDLKNRRIYLTQGHRAEHDPRSVLLQAVGHYVLGHQAPADYMEFLRQRVNTNYFAAALLMPEHATVDFLQKAKAAKELAIEDLRDAFAVSYETAAHRFTNLATHHLGIRCHFQKVHVSGIIHKAYENDGVNFPADHTGAIEGQPVCRYWTSRAVFDVPDKFRAFNQYTDTGVGTFWCTARTERHSSGEYSLSIGVPYADVKWFRGRDTTERSKSRCPEETCCRRPPAELAGEWAGYAWPAARANTHLLAALPPGAFPGVDETEVYSFLQAHAGR</sequence>
<dbReference type="InterPro" id="IPR010982">
    <property type="entry name" value="Lambda_DNA-bd_dom_sf"/>
</dbReference>
<name>A0A7X6K489_9MICC</name>
<dbReference type="SMART" id="SM00530">
    <property type="entry name" value="HTH_XRE"/>
    <property type="match status" value="1"/>
</dbReference>
<dbReference type="CDD" id="cd00093">
    <property type="entry name" value="HTH_XRE"/>
    <property type="match status" value="1"/>
</dbReference>
<evidence type="ECO:0000313" key="5">
    <source>
        <dbReference type="EMBL" id="NKX54370.1"/>
    </source>
</evidence>
<organism evidence="5 6">
    <name type="scientific">Arthrobacter mobilis</name>
    <dbReference type="NCBI Taxonomy" id="2724944"/>
    <lineage>
        <taxon>Bacteria</taxon>
        <taxon>Bacillati</taxon>
        <taxon>Actinomycetota</taxon>
        <taxon>Actinomycetes</taxon>
        <taxon>Micrococcales</taxon>
        <taxon>Micrococcaceae</taxon>
        <taxon>Arthrobacter</taxon>
    </lineage>
</organism>
<dbReference type="RefSeq" id="WP_168485714.1">
    <property type="nucleotide sequence ID" value="NZ_JAAZSQ010000005.1"/>
</dbReference>
<keyword evidence="2" id="KW-0238">DNA-binding</keyword>
<dbReference type="EMBL" id="JAAZSQ010000005">
    <property type="protein sequence ID" value="NKX54370.1"/>
    <property type="molecule type" value="Genomic_DNA"/>
</dbReference>
<dbReference type="SUPFAM" id="SSF47413">
    <property type="entry name" value="lambda repressor-like DNA-binding domains"/>
    <property type="match status" value="1"/>
</dbReference>
<dbReference type="PANTHER" id="PTHR46797:SF1">
    <property type="entry name" value="METHYLPHOSPHONATE SYNTHASE"/>
    <property type="match status" value="1"/>
</dbReference>
<gene>
    <name evidence="5" type="ORF">HGG74_07390</name>
</gene>
<dbReference type="Gene3D" id="1.10.260.40">
    <property type="entry name" value="lambda repressor-like DNA-binding domains"/>
    <property type="match status" value="1"/>
</dbReference>
<evidence type="ECO:0000256" key="3">
    <source>
        <dbReference type="SAM" id="MobiDB-lite"/>
    </source>
</evidence>
<comment type="caution">
    <text evidence="5">The sequence shown here is derived from an EMBL/GenBank/DDBJ whole genome shotgun (WGS) entry which is preliminary data.</text>
</comment>
<reference evidence="5 6" key="1">
    <citation type="submission" date="2020-04" db="EMBL/GenBank/DDBJ databases">
        <title>Arthrobacter sp. nov.</title>
        <authorList>
            <person name="Liu S."/>
        </authorList>
    </citation>
    <scope>NUCLEOTIDE SEQUENCE [LARGE SCALE GENOMIC DNA]</scope>
    <source>
        <strain evidence="5 6">E918</strain>
    </source>
</reference>
<dbReference type="Pfam" id="PF01381">
    <property type="entry name" value="HTH_3"/>
    <property type="match status" value="1"/>
</dbReference>
<accession>A0A7X6K489</accession>
<dbReference type="Proteomes" id="UP000544090">
    <property type="component" value="Unassembled WGS sequence"/>
</dbReference>
<protein>
    <submittedName>
        <fullName evidence="5">Helix-turn-helix domain-containing protein</fullName>
    </submittedName>
</protein>
<feature type="region of interest" description="Disordered" evidence="3">
    <location>
        <begin position="1"/>
        <end position="32"/>
    </location>
</feature>
<dbReference type="InterPro" id="IPR010359">
    <property type="entry name" value="IrrE_HExxH"/>
</dbReference>